<evidence type="ECO:0000313" key="2">
    <source>
        <dbReference type="EMBL" id="RII95706.1"/>
    </source>
</evidence>
<evidence type="ECO:0000256" key="1">
    <source>
        <dbReference type="SAM" id="Phobius"/>
    </source>
</evidence>
<comment type="caution">
    <text evidence="2">The sequence shown here is derived from an EMBL/GenBank/DDBJ whole genome shotgun (WGS) entry which is preliminary data.</text>
</comment>
<feature type="non-terminal residue" evidence="2">
    <location>
        <position position="84"/>
    </location>
</feature>
<dbReference type="EMBL" id="QWEA01001892">
    <property type="protein sequence ID" value="RII95706.1"/>
    <property type="molecule type" value="Genomic_DNA"/>
</dbReference>
<protein>
    <submittedName>
        <fullName evidence="2">Uncharacterized protein</fullName>
    </submittedName>
</protein>
<keyword evidence="1" id="KW-1133">Transmembrane helix</keyword>
<name>A0A399NSS0_9MICO</name>
<sequence length="84" mass="8007">GDPVREVQRGEARLQAGFAALNLANGIAASATTAYVLLLGAGGLGSGASLAAFSVAGSVGLLAGAGFVAARGDRIPRLVAIAGS</sequence>
<accession>A0A399NSS0</accession>
<proteinExistence type="predicted"/>
<evidence type="ECO:0000313" key="3">
    <source>
        <dbReference type="Proteomes" id="UP000266634"/>
    </source>
</evidence>
<keyword evidence="1" id="KW-0472">Membrane</keyword>
<dbReference type="Proteomes" id="UP000266634">
    <property type="component" value="Unassembled WGS sequence"/>
</dbReference>
<reference evidence="2 3" key="1">
    <citation type="submission" date="2018-08" db="EMBL/GenBank/DDBJ databases">
        <title>Genome Sequence of Clavibacter michiganensis Subspecies type strains, and the Atypical Peach-Colored Strains Isolated from Tomato.</title>
        <authorList>
            <person name="Osdaghi E."/>
            <person name="Portier P."/>
            <person name="Briand M."/>
            <person name="Jacques M.-A."/>
        </authorList>
    </citation>
    <scope>NUCLEOTIDE SEQUENCE [LARGE SCALE GENOMIC DNA]</scope>
    <source>
        <strain evidence="2 3">CFBP 6488</strain>
    </source>
</reference>
<organism evidence="2 3">
    <name type="scientific">Clavibacter michiganensis subsp. insidiosus</name>
    <dbReference type="NCBI Taxonomy" id="33014"/>
    <lineage>
        <taxon>Bacteria</taxon>
        <taxon>Bacillati</taxon>
        <taxon>Actinomycetota</taxon>
        <taxon>Actinomycetes</taxon>
        <taxon>Micrococcales</taxon>
        <taxon>Microbacteriaceae</taxon>
        <taxon>Clavibacter</taxon>
    </lineage>
</organism>
<feature type="transmembrane region" description="Helical" evidence="1">
    <location>
        <begin position="18"/>
        <end position="38"/>
    </location>
</feature>
<feature type="transmembrane region" description="Helical" evidence="1">
    <location>
        <begin position="50"/>
        <end position="70"/>
    </location>
</feature>
<feature type="non-terminal residue" evidence="2">
    <location>
        <position position="1"/>
    </location>
</feature>
<keyword evidence="1" id="KW-0812">Transmembrane</keyword>
<dbReference type="AlphaFoldDB" id="A0A399NSS0"/>
<gene>
    <name evidence="2" type="ORF">DZF93_21355</name>
</gene>